<dbReference type="Gene3D" id="2.70.70.10">
    <property type="entry name" value="Glucose Permease (Domain IIA)"/>
    <property type="match status" value="1"/>
</dbReference>
<gene>
    <name evidence="5" type="primary">txxe 1280</name>
    <name evidence="5" type="ORF">TXXE_05845</name>
</gene>
<reference evidence="5 6" key="1">
    <citation type="submission" date="2021-04" db="EMBL/GenBank/DDBJ databases">
        <authorList>
            <person name="Rakotoarivonina H."/>
        </authorList>
    </citation>
    <scope>NUCLEOTIDE SEQUENCE [LARGE SCALE GENOMIC DNA]</scope>
    <source>
        <strain evidence="5 6">XE</strain>
    </source>
</reference>
<dbReference type="RefSeq" id="WP_213483819.1">
    <property type="nucleotide sequence ID" value="NZ_CAJRAY010000024.1"/>
</dbReference>
<dbReference type="SUPFAM" id="SSF51261">
    <property type="entry name" value="Duplicated hybrid motif"/>
    <property type="match status" value="1"/>
</dbReference>
<comment type="caution">
    <text evidence="5">The sequence shown here is derived from an EMBL/GenBank/DDBJ whole genome shotgun (WGS) entry which is preliminary data.</text>
</comment>
<dbReference type="PANTHER" id="PTHR21666">
    <property type="entry name" value="PEPTIDASE-RELATED"/>
    <property type="match status" value="1"/>
</dbReference>
<evidence type="ECO:0000259" key="4">
    <source>
        <dbReference type="Pfam" id="PF01551"/>
    </source>
</evidence>
<feature type="domain" description="M23ase beta-sheet core" evidence="4">
    <location>
        <begin position="229"/>
        <end position="323"/>
    </location>
</feature>
<protein>
    <submittedName>
        <fullName evidence="5">Peptidase M23</fullName>
    </submittedName>
</protein>
<keyword evidence="1" id="KW-0732">Signal</keyword>
<name>A0ABM8V233_THEXY</name>
<feature type="region of interest" description="Disordered" evidence="3">
    <location>
        <begin position="123"/>
        <end position="148"/>
    </location>
</feature>
<dbReference type="Pfam" id="PF01551">
    <property type="entry name" value="Peptidase_M23"/>
    <property type="match status" value="1"/>
</dbReference>
<keyword evidence="2" id="KW-0175">Coiled coil</keyword>
<dbReference type="Proteomes" id="UP000681526">
    <property type="component" value="Unassembled WGS sequence"/>
</dbReference>
<evidence type="ECO:0000313" key="5">
    <source>
        <dbReference type="EMBL" id="CAG5082104.1"/>
    </source>
</evidence>
<dbReference type="InterPro" id="IPR011055">
    <property type="entry name" value="Dup_hybrid_motif"/>
</dbReference>
<accession>A0ABM8V233</accession>
<evidence type="ECO:0000256" key="2">
    <source>
        <dbReference type="SAM" id="Coils"/>
    </source>
</evidence>
<proteinExistence type="predicted"/>
<dbReference type="EMBL" id="CAJRAY010000024">
    <property type="protein sequence ID" value="CAG5082104.1"/>
    <property type="molecule type" value="Genomic_DNA"/>
</dbReference>
<keyword evidence="6" id="KW-1185">Reference proteome</keyword>
<dbReference type="CDD" id="cd12797">
    <property type="entry name" value="M23_peptidase"/>
    <property type="match status" value="1"/>
</dbReference>
<dbReference type="PANTHER" id="PTHR21666:SF289">
    <property type="entry name" value="L-ALA--D-GLU ENDOPEPTIDASE"/>
    <property type="match status" value="1"/>
</dbReference>
<evidence type="ECO:0000256" key="3">
    <source>
        <dbReference type="SAM" id="MobiDB-lite"/>
    </source>
</evidence>
<feature type="coiled-coil region" evidence="2">
    <location>
        <begin position="57"/>
        <end position="119"/>
    </location>
</feature>
<evidence type="ECO:0000256" key="1">
    <source>
        <dbReference type="ARBA" id="ARBA00022729"/>
    </source>
</evidence>
<evidence type="ECO:0000313" key="6">
    <source>
        <dbReference type="Proteomes" id="UP000681526"/>
    </source>
</evidence>
<sequence>MRDRSSTRWSLIVMRGPDKRVRQFRMRRRFVVAAPAALLLLFAACLALLQARAAWQLAALERELTEQTVRHQEAIAAKDGQIRALEAEVRELSDQQGELEARLRDLHELERRLEDFFERYGGDGDAPPVGATGLSGADTAGDEDTADVHAPPEVTAADMIRMLNADEPDFRTISGMIDDLDRSMAYKIEEARRRKLEADALPSAWPTRSRRVTSTWGYRRDPYTGKTAFHAGIDIAGRKGDPVYAAGDGMVEDTGSDASRGRYIVIKHRNGLRSLYYHLSAVEVEPGDAVKRGGRIGALGSSGRSTGPHLHFGVEADGESVNPLNYLELVKED</sequence>
<dbReference type="InterPro" id="IPR016047">
    <property type="entry name" value="M23ase_b-sheet_dom"/>
</dbReference>
<organism evidence="5 6">
    <name type="scientific">Thermobacillus xylanilyticus</name>
    <dbReference type="NCBI Taxonomy" id="76633"/>
    <lineage>
        <taxon>Bacteria</taxon>
        <taxon>Bacillati</taxon>
        <taxon>Bacillota</taxon>
        <taxon>Bacilli</taxon>
        <taxon>Bacillales</taxon>
        <taxon>Paenibacillaceae</taxon>
        <taxon>Thermobacillus</taxon>
    </lineage>
</organism>
<dbReference type="InterPro" id="IPR050570">
    <property type="entry name" value="Cell_wall_metabolism_enzyme"/>
</dbReference>